<evidence type="ECO:0000256" key="3">
    <source>
        <dbReference type="PIRSR" id="PIRSR602401-1"/>
    </source>
</evidence>
<keyword evidence="4" id="KW-0560">Oxidoreductase</keyword>
<dbReference type="PRINTS" id="PR00463">
    <property type="entry name" value="EP450I"/>
</dbReference>
<name>A0A916U161_9ACTN</name>
<protein>
    <recommendedName>
        <fullName evidence="7">Cytochrome P450</fullName>
    </recommendedName>
</protein>
<evidence type="ECO:0000313" key="5">
    <source>
        <dbReference type="EMBL" id="GGC55729.1"/>
    </source>
</evidence>
<evidence type="ECO:0000256" key="2">
    <source>
        <dbReference type="ARBA" id="ARBA00010617"/>
    </source>
</evidence>
<evidence type="ECO:0000256" key="1">
    <source>
        <dbReference type="ARBA" id="ARBA00001971"/>
    </source>
</evidence>
<dbReference type="SUPFAM" id="SSF48264">
    <property type="entry name" value="Cytochrome P450"/>
    <property type="match status" value="1"/>
</dbReference>
<keyword evidence="3 4" id="KW-0479">Metal-binding</keyword>
<proteinExistence type="inferred from homology"/>
<dbReference type="RefSeq" id="WP_188670361.1">
    <property type="nucleotide sequence ID" value="NZ_BMJH01000001.1"/>
</dbReference>
<evidence type="ECO:0000256" key="4">
    <source>
        <dbReference type="RuleBase" id="RU000461"/>
    </source>
</evidence>
<comment type="caution">
    <text evidence="5">The sequence shown here is derived from an EMBL/GenBank/DDBJ whole genome shotgun (WGS) entry which is preliminary data.</text>
</comment>
<dbReference type="Proteomes" id="UP000641514">
    <property type="component" value="Unassembled WGS sequence"/>
</dbReference>
<comment type="similarity">
    <text evidence="2 4">Belongs to the cytochrome P450 family.</text>
</comment>
<dbReference type="GO" id="GO:0016705">
    <property type="term" value="F:oxidoreductase activity, acting on paired donors, with incorporation or reduction of molecular oxygen"/>
    <property type="evidence" value="ECO:0007669"/>
    <property type="project" value="InterPro"/>
</dbReference>
<evidence type="ECO:0008006" key="7">
    <source>
        <dbReference type="Google" id="ProtNLM"/>
    </source>
</evidence>
<dbReference type="GO" id="GO:0020037">
    <property type="term" value="F:heme binding"/>
    <property type="evidence" value="ECO:0007669"/>
    <property type="project" value="InterPro"/>
</dbReference>
<keyword evidence="3 4" id="KW-0408">Iron</keyword>
<keyword evidence="4" id="KW-0503">Monooxygenase</keyword>
<dbReference type="InterPro" id="IPR036396">
    <property type="entry name" value="Cyt_P450_sf"/>
</dbReference>
<dbReference type="PANTHER" id="PTHR24305:SF166">
    <property type="entry name" value="CYTOCHROME P450 12A4, MITOCHONDRIAL-RELATED"/>
    <property type="match status" value="1"/>
</dbReference>
<dbReference type="InterPro" id="IPR017972">
    <property type="entry name" value="Cyt_P450_CS"/>
</dbReference>
<dbReference type="EMBL" id="BMJH01000001">
    <property type="protein sequence ID" value="GGC55729.1"/>
    <property type="molecule type" value="Genomic_DNA"/>
</dbReference>
<dbReference type="GO" id="GO:0004497">
    <property type="term" value="F:monooxygenase activity"/>
    <property type="evidence" value="ECO:0007669"/>
    <property type="project" value="UniProtKB-KW"/>
</dbReference>
<feature type="binding site" description="axial binding residue" evidence="3">
    <location>
        <position position="44"/>
    </location>
    <ligand>
        <name>heme</name>
        <dbReference type="ChEBI" id="CHEBI:30413"/>
    </ligand>
    <ligandPart>
        <name>Fe</name>
        <dbReference type="ChEBI" id="CHEBI:18248"/>
    </ligandPart>
</feature>
<dbReference type="PROSITE" id="PS00086">
    <property type="entry name" value="CYTOCHROME_P450"/>
    <property type="match status" value="1"/>
</dbReference>
<dbReference type="InterPro" id="IPR050121">
    <property type="entry name" value="Cytochrome_P450_monoxygenase"/>
</dbReference>
<keyword evidence="6" id="KW-1185">Reference proteome</keyword>
<gene>
    <name evidence="5" type="ORF">GCM10011410_05160</name>
</gene>
<organism evidence="5 6">
    <name type="scientific">Hoyosella rhizosphaerae</name>
    <dbReference type="NCBI Taxonomy" id="1755582"/>
    <lineage>
        <taxon>Bacteria</taxon>
        <taxon>Bacillati</taxon>
        <taxon>Actinomycetota</taxon>
        <taxon>Actinomycetes</taxon>
        <taxon>Mycobacteriales</taxon>
        <taxon>Hoyosellaceae</taxon>
        <taxon>Hoyosella</taxon>
    </lineage>
</organism>
<dbReference type="InterPro" id="IPR002401">
    <property type="entry name" value="Cyt_P450_E_grp-I"/>
</dbReference>
<reference evidence="5" key="2">
    <citation type="submission" date="2020-09" db="EMBL/GenBank/DDBJ databases">
        <authorList>
            <person name="Sun Q."/>
            <person name="Zhou Y."/>
        </authorList>
    </citation>
    <scope>NUCLEOTIDE SEQUENCE</scope>
    <source>
        <strain evidence="5">CGMCC 1.15478</strain>
    </source>
</reference>
<comment type="cofactor">
    <cofactor evidence="1 3">
        <name>heme</name>
        <dbReference type="ChEBI" id="CHEBI:30413"/>
    </cofactor>
</comment>
<sequence length="95" mass="10597">MQGRSTELFGEDAHEFNPKRFDDAAQRRALATNVKPFGTGVRACLGRALATQELVIAMSALIRDYRFSDPSGLIMRDTLGLRPQSETLDVVRERS</sequence>
<dbReference type="AlphaFoldDB" id="A0A916U161"/>
<evidence type="ECO:0000313" key="6">
    <source>
        <dbReference type="Proteomes" id="UP000641514"/>
    </source>
</evidence>
<keyword evidence="3 4" id="KW-0349">Heme</keyword>
<reference evidence="5" key="1">
    <citation type="journal article" date="2014" name="Int. J. Syst. Evol. Microbiol.">
        <title>Complete genome sequence of Corynebacterium casei LMG S-19264T (=DSM 44701T), isolated from a smear-ripened cheese.</title>
        <authorList>
            <consortium name="US DOE Joint Genome Institute (JGI-PGF)"/>
            <person name="Walter F."/>
            <person name="Albersmeier A."/>
            <person name="Kalinowski J."/>
            <person name="Ruckert C."/>
        </authorList>
    </citation>
    <scope>NUCLEOTIDE SEQUENCE</scope>
    <source>
        <strain evidence="5">CGMCC 1.15478</strain>
    </source>
</reference>
<dbReference type="InterPro" id="IPR001128">
    <property type="entry name" value="Cyt_P450"/>
</dbReference>
<dbReference type="Pfam" id="PF00067">
    <property type="entry name" value="p450"/>
    <property type="match status" value="1"/>
</dbReference>
<accession>A0A916U161</accession>
<dbReference type="Gene3D" id="1.10.630.10">
    <property type="entry name" value="Cytochrome P450"/>
    <property type="match status" value="1"/>
</dbReference>
<dbReference type="PANTHER" id="PTHR24305">
    <property type="entry name" value="CYTOCHROME P450"/>
    <property type="match status" value="1"/>
</dbReference>
<dbReference type="GO" id="GO:0005506">
    <property type="term" value="F:iron ion binding"/>
    <property type="evidence" value="ECO:0007669"/>
    <property type="project" value="InterPro"/>
</dbReference>